<accession>A0A066YNP9</accession>
<feature type="transmembrane region" description="Helical" evidence="2">
    <location>
        <begin position="162"/>
        <end position="179"/>
    </location>
</feature>
<feature type="region of interest" description="Disordered" evidence="1">
    <location>
        <begin position="1"/>
        <end position="95"/>
    </location>
</feature>
<organism evidence="3 4">
    <name type="scientific">Kitasatospora cheerisanensis KCTC 2395</name>
    <dbReference type="NCBI Taxonomy" id="1348663"/>
    <lineage>
        <taxon>Bacteria</taxon>
        <taxon>Bacillati</taxon>
        <taxon>Actinomycetota</taxon>
        <taxon>Actinomycetes</taxon>
        <taxon>Kitasatosporales</taxon>
        <taxon>Streptomycetaceae</taxon>
        <taxon>Kitasatospora</taxon>
    </lineage>
</organism>
<feature type="compositionally biased region" description="Basic and acidic residues" evidence="1">
    <location>
        <begin position="17"/>
        <end position="29"/>
    </location>
</feature>
<name>A0A066YNP9_9ACTN</name>
<dbReference type="EMBL" id="JNBY01000101">
    <property type="protein sequence ID" value="KDN82837.1"/>
    <property type="molecule type" value="Genomic_DNA"/>
</dbReference>
<gene>
    <name evidence="3" type="ORF">KCH_54410</name>
</gene>
<reference evidence="3 4" key="1">
    <citation type="submission" date="2014-05" db="EMBL/GenBank/DDBJ databases">
        <title>Draft Genome Sequence of Kitasatospora cheerisanensis KCTC 2395.</title>
        <authorList>
            <person name="Nam D.H."/>
        </authorList>
    </citation>
    <scope>NUCLEOTIDE SEQUENCE [LARGE SCALE GENOMIC DNA]</scope>
    <source>
        <strain evidence="3 4">KCTC 2395</strain>
    </source>
</reference>
<feature type="compositionally biased region" description="Basic and acidic residues" evidence="1">
    <location>
        <begin position="57"/>
        <end position="71"/>
    </location>
</feature>
<dbReference type="eggNOG" id="COG1296">
    <property type="taxonomic scope" value="Bacteria"/>
</dbReference>
<dbReference type="HOGENOM" id="CLU_1466362_0_0_11"/>
<sequence>MGAGVLAADLRGLAGVPRDRPVPRPDPARVRGRHHVPGELPARLLRPVLPPAPRPGPRREGVQRLRADRRGVRPGRRPPGSDGPPDRGRPGVLPGVLGARRGDGALLGAALPGDLRGLDFALTALFAVLAVDGWRATRDVPGPVLALLCALAALLLAKGQLLVVALGLFVAALTVRYLLRGRRA</sequence>
<evidence type="ECO:0000256" key="1">
    <source>
        <dbReference type="SAM" id="MobiDB-lite"/>
    </source>
</evidence>
<protein>
    <submittedName>
        <fullName evidence="3">Uncharacterized protein</fullName>
    </submittedName>
</protein>
<keyword evidence="2" id="KW-0812">Transmembrane</keyword>
<dbReference type="Proteomes" id="UP000027178">
    <property type="component" value="Unassembled WGS sequence"/>
</dbReference>
<keyword evidence="2" id="KW-1133">Transmembrane helix</keyword>
<evidence type="ECO:0000313" key="4">
    <source>
        <dbReference type="Proteomes" id="UP000027178"/>
    </source>
</evidence>
<evidence type="ECO:0000313" key="3">
    <source>
        <dbReference type="EMBL" id="KDN82837.1"/>
    </source>
</evidence>
<evidence type="ECO:0000256" key="2">
    <source>
        <dbReference type="SAM" id="Phobius"/>
    </source>
</evidence>
<keyword evidence="4" id="KW-1185">Reference proteome</keyword>
<keyword evidence="2" id="KW-0472">Membrane</keyword>
<dbReference type="AlphaFoldDB" id="A0A066YNP9"/>
<comment type="caution">
    <text evidence="3">The sequence shown here is derived from an EMBL/GenBank/DDBJ whole genome shotgun (WGS) entry which is preliminary data.</text>
</comment>
<proteinExistence type="predicted"/>